<dbReference type="GO" id="GO:0016973">
    <property type="term" value="P:poly(A)+ mRNA export from nucleus"/>
    <property type="evidence" value="ECO:0007669"/>
    <property type="project" value="TreeGrafter"/>
</dbReference>
<dbReference type="GO" id="GO:0003723">
    <property type="term" value="F:RNA binding"/>
    <property type="evidence" value="ECO:0007669"/>
    <property type="project" value="InterPro"/>
</dbReference>
<evidence type="ECO:0000313" key="2">
    <source>
        <dbReference type="Proteomes" id="UP000274922"/>
    </source>
</evidence>
<dbReference type="GO" id="GO:0006368">
    <property type="term" value="P:transcription elongation by RNA polymerase II"/>
    <property type="evidence" value="ECO:0007669"/>
    <property type="project" value="TreeGrafter"/>
</dbReference>
<proteinExistence type="predicted"/>
<accession>A0A4P9X081</accession>
<name>A0A4P9X081_9FUNG</name>
<sequence>MAGGNRHAGGAARTPQAWCHHIADAVRRRRGDVLARLLDPAAPDTRAVAAACWREAAGVPRDAGAAPPDSATAEQLAAVDALIAQTAAAQGVPAGWTPVLQRLIPLVSADAATASRPTNARSLAAAATAAQRAAQLVQAFHAVFTSLERWALPVLYRVHGIQIAAATAADAAAHAAGEEAATASYREDAARALNRAFSLCVTDRFGALATSRKWGAYGVMSRLLRVYLALGQLALCRAVLRSLRAPDLPALDAYPLPDQAAFHYYLGLVHFCEESEGDAMRELMWVWRRLPPVCVAHRRAVLGYLIPLRLARGVAPTPRLLAYMTMPLSALTAGGADGVDGTGTVPRKHARGPADLTDTEIGAWAPQSVYAPFARTLATGDVYAFRAALAQHARALMAAGAFLAMERVELVVVRRLVALVWELRGKANRLPYAAVVLAWRVSAQLTAAAATATTPARDVLAELLMAPAAADAADVETALDAPPSAEQLASIECALSLLIARGWMKGYLAHDHRMAVLSQTNAFPPLEQ</sequence>
<dbReference type="InterPro" id="IPR036388">
    <property type="entry name" value="WH-like_DNA-bd_sf"/>
</dbReference>
<dbReference type="SMART" id="SM00753">
    <property type="entry name" value="PAM"/>
    <property type="match status" value="1"/>
</dbReference>
<dbReference type="OrthoDB" id="10252687at2759"/>
<dbReference type="Gene3D" id="1.10.10.10">
    <property type="entry name" value="Winged helix-like DNA-binding domain superfamily/Winged helix DNA-binding domain"/>
    <property type="match status" value="1"/>
</dbReference>
<dbReference type="InterPro" id="IPR045114">
    <property type="entry name" value="Csn12-like"/>
</dbReference>
<reference evidence="2" key="1">
    <citation type="journal article" date="2018" name="Nat. Microbiol.">
        <title>Leveraging single-cell genomics to expand the fungal tree of life.</title>
        <authorList>
            <person name="Ahrendt S.R."/>
            <person name="Quandt C.A."/>
            <person name="Ciobanu D."/>
            <person name="Clum A."/>
            <person name="Salamov A."/>
            <person name="Andreopoulos B."/>
            <person name="Cheng J.F."/>
            <person name="Woyke T."/>
            <person name="Pelin A."/>
            <person name="Henrissat B."/>
            <person name="Reynolds N.K."/>
            <person name="Benny G.L."/>
            <person name="Smith M.E."/>
            <person name="James T.Y."/>
            <person name="Grigoriev I.V."/>
        </authorList>
    </citation>
    <scope>NUCLEOTIDE SEQUENCE [LARGE SCALE GENOMIC DNA]</scope>
    <source>
        <strain evidence="2">ATCC 52028</strain>
    </source>
</reference>
<dbReference type="STRING" id="1555241.A0A4P9X081"/>
<dbReference type="PANTHER" id="PTHR12732">
    <property type="entry name" value="UNCHARACTERIZED PROTEASOME COMPONENT REGION PCI-CONTAINING"/>
    <property type="match status" value="1"/>
</dbReference>
<dbReference type="GO" id="GO:0070390">
    <property type="term" value="C:transcription export complex 2"/>
    <property type="evidence" value="ECO:0007669"/>
    <property type="project" value="TreeGrafter"/>
</dbReference>
<dbReference type="GO" id="GO:0003690">
    <property type="term" value="F:double-stranded DNA binding"/>
    <property type="evidence" value="ECO:0007669"/>
    <property type="project" value="InterPro"/>
</dbReference>
<keyword evidence="2" id="KW-1185">Reference proteome</keyword>
<evidence type="ECO:0008006" key="3">
    <source>
        <dbReference type="Google" id="ProtNLM"/>
    </source>
</evidence>
<evidence type="ECO:0000313" key="1">
    <source>
        <dbReference type="EMBL" id="RKO99279.1"/>
    </source>
</evidence>
<dbReference type="GO" id="GO:0000973">
    <property type="term" value="P:post-transcriptional tethering of RNA polymerase II gene DNA at nuclear periphery"/>
    <property type="evidence" value="ECO:0007669"/>
    <property type="project" value="TreeGrafter"/>
</dbReference>
<dbReference type="EMBL" id="ML014301">
    <property type="protein sequence ID" value="RKO99279.1"/>
    <property type="molecule type" value="Genomic_DNA"/>
</dbReference>
<dbReference type="AlphaFoldDB" id="A0A4P9X081"/>
<gene>
    <name evidence="1" type="ORF">CXG81DRAFT_27959</name>
</gene>
<dbReference type="PANTHER" id="PTHR12732:SF0">
    <property type="entry name" value="PCI DOMAIN-CONTAINING PROTEIN 2"/>
    <property type="match status" value="1"/>
</dbReference>
<organism evidence="1 2">
    <name type="scientific">Caulochytrium protostelioides</name>
    <dbReference type="NCBI Taxonomy" id="1555241"/>
    <lineage>
        <taxon>Eukaryota</taxon>
        <taxon>Fungi</taxon>
        <taxon>Fungi incertae sedis</taxon>
        <taxon>Chytridiomycota</taxon>
        <taxon>Chytridiomycota incertae sedis</taxon>
        <taxon>Chytridiomycetes</taxon>
        <taxon>Caulochytriales</taxon>
        <taxon>Caulochytriaceae</taxon>
        <taxon>Caulochytrium</taxon>
    </lineage>
</organism>
<dbReference type="Proteomes" id="UP000274922">
    <property type="component" value="Unassembled WGS sequence"/>
</dbReference>
<protein>
    <recommendedName>
        <fullName evidence="3">PCI domain-containing protein</fullName>
    </recommendedName>
</protein>